<dbReference type="AlphaFoldDB" id="A0AAX4K4M2"/>
<reference evidence="3 4" key="1">
    <citation type="submission" date="2024-01" db="EMBL/GenBank/DDBJ databases">
        <title>Comparative genomics of Cryptococcus and Kwoniella reveals pathogenesis evolution and contrasting modes of karyotype evolution via chromosome fusion or intercentromeric recombination.</title>
        <authorList>
            <person name="Coelho M.A."/>
            <person name="David-Palma M."/>
            <person name="Shea T."/>
            <person name="Bowers K."/>
            <person name="McGinley-Smith S."/>
            <person name="Mohammad A.W."/>
            <person name="Gnirke A."/>
            <person name="Yurkov A.M."/>
            <person name="Nowrousian M."/>
            <person name="Sun S."/>
            <person name="Cuomo C.A."/>
            <person name="Heitman J."/>
        </authorList>
    </citation>
    <scope>NUCLEOTIDE SEQUENCE [LARGE SCALE GENOMIC DNA]</scope>
    <source>
        <strain evidence="3 4">CBS 6074</strain>
    </source>
</reference>
<dbReference type="InterPro" id="IPR004043">
    <property type="entry name" value="LCCL"/>
</dbReference>
<dbReference type="EMBL" id="CP144107">
    <property type="protein sequence ID" value="WWC92512.1"/>
    <property type="molecule type" value="Genomic_DNA"/>
</dbReference>
<keyword evidence="1" id="KW-1133">Transmembrane helix</keyword>
<dbReference type="PROSITE" id="PS50820">
    <property type="entry name" value="LCCL"/>
    <property type="match status" value="1"/>
</dbReference>
<dbReference type="InterPro" id="IPR051957">
    <property type="entry name" value="CRISP-LCCL_domain"/>
</dbReference>
<dbReference type="GeneID" id="91098139"/>
<dbReference type="PANTHER" id="PTHR31331:SF1">
    <property type="entry name" value="CYSTEINE RICH SECRETORY PROTEIN LCCL DOMAIN CONTAINING 2"/>
    <property type="match status" value="1"/>
</dbReference>
<organism evidence="3 4">
    <name type="scientific">Kwoniella dendrophila CBS 6074</name>
    <dbReference type="NCBI Taxonomy" id="1295534"/>
    <lineage>
        <taxon>Eukaryota</taxon>
        <taxon>Fungi</taxon>
        <taxon>Dikarya</taxon>
        <taxon>Basidiomycota</taxon>
        <taxon>Agaricomycotina</taxon>
        <taxon>Tremellomycetes</taxon>
        <taxon>Tremellales</taxon>
        <taxon>Cryptococcaceae</taxon>
        <taxon>Kwoniella</taxon>
    </lineage>
</organism>
<evidence type="ECO:0000256" key="1">
    <source>
        <dbReference type="SAM" id="Phobius"/>
    </source>
</evidence>
<feature type="domain" description="LCCL" evidence="2">
    <location>
        <begin position="157"/>
        <end position="222"/>
    </location>
</feature>
<protein>
    <recommendedName>
        <fullName evidence="2">LCCL domain-containing protein</fullName>
    </recommendedName>
</protein>
<feature type="transmembrane region" description="Helical" evidence="1">
    <location>
        <begin position="265"/>
        <end position="283"/>
    </location>
</feature>
<keyword evidence="1" id="KW-0472">Membrane</keyword>
<feature type="transmembrane region" description="Helical" evidence="1">
    <location>
        <begin position="395"/>
        <end position="415"/>
    </location>
</feature>
<evidence type="ECO:0000313" key="3">
    <source>
        <dbReference type="EMBL" id="WWC92512.1"/>
    </source>
</evidence>
<dbReference type="Pfam" id="PF03815">
    <property type="entry name" value="LCCL"/>
    <property type="match status" value="1"/>
</dbReference>
<dbReference type="PANTHER" id="PTHR31331">
    <property type="entry name" value="LCCL DOMAIN PROTEIN (AFU_ORTHOLOGUE AFUA_5G08630)"/>
    <property type="match status" value="1"/>
</dbReference>
<evidence type="ECO:0000313" key="4">
    <source>
        <dbReference type="Proteomes" id="UP001355207"/>
    </source>
</evidence>
<accession>A0AAX4K4M2</accession>
<keyword evidence="1" id="KW-0812">Transmembrane</keyword>
<keyword evidence="4" id="KW-1185">Reference proteome</keyword>
<feature type="transmembrane region" description="Helical" evidence="1">
    <location>
        <begin position="61"/>
        <end position="82"/>
    </location>
</feature>
<dbReference type="RefSeq" id="XP_066079274.1">
    <property type="nucleotide sequence ID" value="XM_066223177.1"/>
</dbReference>
<gene>
    <name evidence="3" type="ORF">L201_007471</name>
</gene>
<sequence length="573" mass="63967">MSAGRIGSYIRRIKNITNRILGPSQPIDDLDIPLPKSSIVLSTTIGEKSYTFEPDKFFNKISIPLGIYPFLCLWIGLFIILVRQQYYLPNSPQIISCTAAPWNDFPPDTCGLNGTNCLNDLTEINDKSFRCLGGCKNSKLGNSRYIGSEKINNVPLVIGGGDVDKTYRADSWVCSAALHSSIISSSLGGCINFHSLPHPEGYSNYLSSNSHSINSTAFEPHYPGAFRLSKYSSINGCLDLHYIVTGFNAFCLLLTTLLLKPRLSLSFIILLVLGYFHLILFANPPNAQSPNWETIFARLTPTLIAGYWMYKISFKRTLIGFRNLPFEIAIWQGAGFWIGIESSTIFNKLPITRLGYDSLDPAGIISLVIIIVIVVIIGCIQAWQMRKYGLLRYYLYRYIPLVPLLIILAVIPNYSFRPHHYLLALLGIPVVSLPNRISLFLQAFFLGLFLDGTGRWGWDGIIQLTGSLVGDANTGSFVPSFWSNLTTSTTLFWDPVDVVEKIHNVTSYSILIDDIQHFANYTNRSIDMTTLGLTAGIDHFVRLAFIANGTSLDITKPVTWHANSSWSQLWDVV</sequence>
<evidence type="ECO:0000259" key="2">
    <source>
        <dbReference type="PROSITE" id="PS50820"/>
    </source>
</evidence>
<feature type="transmembrane region" description="Helical" evidence="1">
    <location>
        <begin position="240"/>
        <end position="259"/>
    </location>
</feature>
<dbReference type="Gene3D" id="2.170.130.20">
    <property type="entry name" value="LCCL-like domain"/>
    <property type="match status" value="1"/>
</dbReference>
<name>A0AAX4K4M2_9TREE</name>
<feature type="transmembrane region" description="Helical" evidence="1">
    <location>
        <begin position="362"/>
        <end position="383"/>
    </location>
</feature>
<dbReference type="SUPFAM" id="SSF69848">
    <property type="entry name" value="LCCL domain"/>
    <property type="match status" value="1"/>
</dbReference>
<dbReference type="InterPro" id="IPR036609">
    <property type="entry name" value="LCCL_sf"/>
</dbReference>
<proteinExistence type="predicted"/>
<dbReference type="Proteomes" id="UP001355207">
    <property type="component" value="Chromosome 10"/>
</dbReference>